<dbReference type="OrthoDB" id="9801841at2"/>
<evidence type="ECO:0000313" key="3">
    <source>
        <dbReference type="EMBL" id="TDH62156.1"/>
    </source>
</evidence>
<dbReference type="SMART" id="SM00332">
    <property type="entry name" value="PP2Cc"/>
    <property type="match status" value="1"/>
</dbReference>
<feature type="compositionally biased region" description="Basic and acidic residues" evidence="1">
    <location>
        <begin position="270"/>
        <end position="279"/>
    </location>
</feature>
<evidence type="ECO:0000313" key="4">
    <source>
        <dbReference type="Proteomes" id="UP000295096"/>
    </source>
</evidence>
<dbReference type="CDD" id="cd00143">
    <property type="entry name" value="PP2Cc"/>
    <property type="match status" value="1"/>
</dbReference>
<dbReference type="AlphaFoldDB" id="A0A4R5QGF5"/>
<organism evidence="3 4">
    <name type="scientific">Dankookia rubra</name>
    <dbReference type="NCBI Taxonomy" id="1442381"/>
    <lineage>
        <taxon>Bacteria</taxon>
        <taxon>Pseudomonadati</taxon>
        <taxon>Pseudomonadota</taxon>
        <taxon>Alphaproteobacteria</taxon>
        <taxon>Acetobacterales</taxon>
        <taxon>Roseomonadaceae</taxon>
        <taxon>Dankookia</taxon>
    </lineage>
</organism>
<dbReference type="EMBL" id="SMSJ01000014">
    <property type="protein sequence ID" value="TDH62156.1"/>
    <property type="molecule type" value="Genomic_DNA"/>
</dbReference>
<name>A0A4R5QGF5_9PROT</name>
<protein>
    <submittedName>
        <fullName evidence="3">Serine/threonine-protein phosphatase</fullName>
    </submittedName>
</protein>
<feature type="domain" description="PPM-type phosphatase" evidence="2">
    <location>
        <begin position="18"/>
        <end position="259"/>
    </location>
</feature>
<gene>
    <name evidence="3" type="ORF">E2C06_13365</name>
</gene>
<reference evidence="3 4" key="1">
    <citation type="journal article" date="2016" name="J. Microbiol.">
        <title>Dankookia rubra gen. nov., sp. nov., an alphaproteobacterium isolated from sediment of a shallow stream.</title>
        <authorList>
            <person name="Kim W.H."/>
            <person name="Kim D.H."/>
            <person name="Kang K."/>
            <person name="Ahn T.Y."/>
        </authorList>
    </citation>
    <scope>NUCLEOTIDE SEQUENCE [LARGE SCALE GENOMIC DNA]</scope>
    <source>
        <strain evidence="3 4">JCM30602</strain>
    </source>
</reference>
<dbReference type="InterPro" id="IPR015655">
    <property type="entry name" value="PP2C"/>
</dbReference>
<dbReference type="SMART" id="SM00331">
    <property type="entry name" value="PP2C_SIG"/>
    <property type="match status" value="1"/>
</dbReference>
<dbReference type="PANTHER" id="PTHR47992">
    <property type="entry name" value="PROTEIN PHOSPHATASE"/>
    <property type="match status" value="1"/>
</dbReference>
<sequence>MTGSATDEGAGPGLVVKGAMLSHVGAVRSLNEDTVAYVLPGAADPRASQGALLLVADGIGGHAAGEVASALAAETICCDYYRGDGAVPDLLRRCFAAANQAIHRRSLDAPECAGMGTTCTAIAVVGACVFLAHVGDSRAYLLRGETLSQLSQDHTLVAELVRQGSLTVEEAAGSPERHVILKALGTHPEVEPCIWTEGMPLQAGDRLVLCSDGLSDLVGDAEIAAASRNLPPFEACEALIARALDAGGHDNISVGVFGLEQDGDTPPPQRPERPTRKVEAASLAAEPP</sequence>
<accession>A0A4R5QGF5</accession>
<dbReference type="Pfam" id="PF13672">
    <property type="entry name" value="PP2C_2"/>
    <property type="match status" value="1"/>
</dbReference>
<dbReference type="Proteomes" id="UP000295096">
    <property type="component" value="Unassembled WGS sequence"/>
</dbReference>
<dbReference type="Gene3D" id="3.60.40.10">
    <property type="entry name" value="PPM-type phosphatase domain"/>
    <property type="match status" value="1"/>
</dbReference>
<feature type="region of interest" description="Disordered" evidence="1">
    <location>
        <begin position="256"/>
        <end position="288"/>
    </location>
</feature>
<keyword evidence="4" id="KW-1185">Reference proteome</keyword>
<dbReference type="InterPro" id="IPR036457">
    <property type="entry name" value="PPM-type-like_dom_sf"/>
</dbReference>
<dbReference type="GO" id="GO:0004722">
    <property type="term" value="F:protein serine/threonine phosphatase activity"/>
    <property type="evidence" value="ECO:0007669"/>
    <property type="project" value="InterPro"/>
</dbReference>
<evidence type="ECO:0000259" key="2">
    <source>
        <dbReference type="PROSITE" id="PS51746"/>
    </source>
</evidence>
<dbReference type="SUPFAM" id="SSF81606">
    <property type="entry name" value="PP2C-like"/>
    <property type="match status" value="1"/>
</dbReference>
<dbReference type="PROSITE" id="PS51746">
    <property type="entry name" value="PPM_2"/>
    <property type="match status" value="1"/>
</dbReference>
<dbReference type="RefSeq" id="WP_133289096.1">
    <property type="nucleotide sequence ID" value="NZ_SMSJ01000014.1"/>
</dbReference>
<evidence type="ECO:0000256" key="1">
    <source>
        <dbReference type="SAM" id="MobiDB-lite"/>
    </source>
</evidence>
<proteinExistence type="predicted"/>
<dbReference type="InterPro" id="IPR001932">
    <property type="entry name" value="PPM-type_phosphatase-like_dom"/>
</dbReference>
<comment type="caution">
    <text evidence="3">The sequence shown here is derived from an EMBL/GenBank/DDBJ whole genome shotgun (WGS) entry which is preliminary data.</text>
</comment>